<protein>
    <submittedName>
        <fullName evidence="1">Uncharacterized protein</fullName>
    </submittedName>
</protein>
<accession>A0A0B0PEP1</accession>
<keyword evidence="2" id="KW-1185">Reference proteome</keyword>
<evidence type="ECO:0000313" key="2">
    <source>
        <dbReference type="Proteomes" id="UP000032142"/>
    </source>
</evidence>
<name>A0A0B0PEP1_GOSAR</name>
<organism evidence="1 2">
    <name type="scientific">Gossypium arboreum</name>
    <name type="common">Tree cotton</name>
    <name type="synonym">Gossypium nanking</name>
    <dbReference type="NCBI Taxonomy" id="29729"/>
    <lineage>
        <taxon>Eukaryota</taxon>
        <taxon>Viridiplantae</taxon>
        <taxon>Streptophyta</taxon>
        <taxon>Embryophyta</taxon>
        <taxon>Tracheophyta</taxon>
        <taxon>Spermatophyta</taxon>
        <taxon>Magnoliopsida</taxon>
        <taxon>eudicotyledons</taxon>
        <taxon>Gunneridae</taxon>
        <taxon>Pentapetalae</taxon>
        <taxon>rosids</taxon>
        <taxon>malvids</taxon>
        <taxon>Malvales</taxon>
        <taxon>Malvaceae</taxon>
        <taxon>Malvoideae</taxon>
        <taxon>Gossypium</taxon>
    </lineage>
</organism>
<proteinExistence type="predicted"/>
<evidence type="ECO:0000313" key="1">
    <source>
        <dbReference type="EMBL" id="KHG23420.1"/>
    </source>
</evidence>
<dbReference type="Proteomes" id="UP000032142">
    <property type="component" value="Unassembled WGS sequence"/>
</dbReference>
<reference evidence="2" key="1">
    <citation type="submission" date="2014-09" db="EMBL/GenBank/DDBJ databases">
        <authorList>
            <person name="Mudge J."/>
            <person name="Ramaraj T."/>
            <person name="Lindquist I.E."/>
            <person name="Bharti A.K."/>
            <person name="Sundararajan A."/>
            <person name="Cameron C.T."/>
            <person name="Woodward J.E."/>
            <person name="May G.D."/>
            <person name="Brubaker C."/>
            <person name="Broadhvest J."/>
            <person name="Wilkins T.A."/>
        </authorList>
    </citation>
    <scope>NUCLEOTIDE SEQUENCE</scope>
    <source>
        <strain evidence="2">cv. AKA8401</strain>
    </source>
</reference>
<dbReference type="EMBL" id="KN425075">
    <property type="protein sequence ID" value="KHG23420.1"/>
    <property type="molecule type" value="Genomic_DNA"/>
</dbReference>
<sequence length="54" mass="6370">MLQFLKFLVRSHAKSFNQIKCQVSPIDLDPFPQVWNNDALDKFMHAPHNLNFDI</sequence>
<gene>
    <name evidence="1" type="ORF">F383_28731</name>
</gene>
<dbReference type="AlphaFoldDB" id="A0A0B0PEP1"/>